<feature type="compositionally biased region" description="Basic residues" evidence="5">
    <location>
        <begin position="181"/>
        <end position="190"/>
    </location>
</feature>
<comment type="caution">
    <text evidence="7">The sequence shown here is derived from an EMBL/GenBank/DDBJ whole genome shotgun (WGS) entry which is preliminary data.</text>
</comment>
<evidence type="ECO:0000256" key="1">
    <source>
        <dbReference type="ARBA" id="ARBA00005234"/>
    </source>
</evidence>
<dbReference type="GO" id="GO:0006508">
    <property type="term" value="P:proteolysis"/>
    <property type="evidence" value="ECO:0007669"/>
    <property type="project" value="UniProtKB-KW"/>
</dbReference>
<gene>
    <name evidence="7" type="ORF">QBC47DRAFT_465457</name>
</gene>
<dbReference type="SUPFAM" id="SSF54001">
    <property type="entry name" value="Cysteine proteinases"/>
    <property type="match status" value="1"/>
</dbReference>
<evidence type="ECO:0000256" key="5">
    <source>
        <dbReference type="SAM" id="MobiDB-lite"/>
    </source>
</evidence>
<keyword evidence="3" id="KW-0378">Hydrolase</keyword>
<dbReference type="PANTHER" id="PTHR12606:SF141">
    <property type="entry name" value="GH15225P-RELATED"/>
    <property type="match status" value="1"/>
</dbReference>
<evidence type="ECO:0000313" key="8">
    <source>
        <dbReference type="Proteomes" id="UP001239445"/>
    </source>
</evidence>
<dbReference type="Proteomes" id="UP001239445">
    <property type="component" value="Unassembled WGS sequence"/>
</dbReference>
<dbReference type="AlphaFoldDB" id="A0AAJ0B3Q6"/>
<proteinExistence type="inferred from homology"/>
<protein>
    <recommendedName>
        <fullName evidence="6">Ubiquitin-like protease family profile domain-containing protein</fullName>
    </recommendedName>
</protein>
<accession>A0AAJ0B3Q6</accession>
<dbReference type="EMBL" id="MU839854">
    <property type="protein sequence ID" value="KAK1749632.1"/>
    <property type="molecule type" value="Genomic_DNA"/>
</dbReference>
<dbReference type="GO" id="GO:0016929">
    <property type="term" value="F:deSUMOylase activity"/>
    <property type="evidence" value="ECO:0007669"/>
    <property type="project" value="TreeGrafter"/>
</dbReference>
<reference evidence="7" key="1">
    <citation type="submission" date="2023-06" db="EMBL/GenBank/DDBJ databases">
        <title>Genome-scale phylogeny and comparative genomics of the fungal order Sordariales.</title>
        <authorList>
            <consortium name="Lawrence Berkeley National Laboratory"/>
            <person name="Hensen N."/>
            <person name="Bonometti L."/>
            <person name="Westerberg I."/>
            <person name="Brannstrom I.O."/>
            <person name="Guillou S."/>
            <person name="Cros-Aarteil S."/>
            <person name="Calhoun S."/>
            <person name="Haridas S."/>
            <person name="Kuo A."/>
            <person name="Mondo S."/>
            <person name="Pangilinan J."/>
            <person name="Riley R."/>
            <person name="Labutti K."/>
            <person name="Andreopoulos B."/>
            <person name="Lipzen A."/>
            <person name="Chen C."/>
            <person name="Yanf M."/>
            <person name="Daum C."/>
            <person name="Ng V."/>
            <person name="Clum A."/>
            <person name="Steindorff A."/>
            <person name="Ohm R."/>
            <person name="Martin F."/>
            <person name="Silar P."/>
            <person name="Natvig D."/>
            <person name="Lalanne C."/>
            <person name="Gautier V."/>
            <person name="Ament-Velasquez S.L."/>
            <person name="Kruys A."/>
            <person name="Hutchinson M.I."/>
            <person name="Powell A.J."/>
            <person name="Barry K."/>
            <person name="Miller A.N."/>
            <person name="Grigoriev I.V."/>
            <person name="Debuchy R."/>
            <person name="Gladieux P."/>
            <person name="Thoren M.H."/>
            <person name="Johannesson H."/>
        </authorList>
    </citation>
    <scope>NUCLEOTIDE SEQUENCE</scope>
    <source>
        <strain evidence="7">PSN4</strain>
    </source>
</reference>
<comment type="similarity">
    <text evidence="1">Belongs to the peptidase C48 family.</text>
</comment>
<dbReference type="InterPro" id="IPR038765">
    <property type="entry name" value="Papain-like_cys_pep_sf"/>
</dbReference>
<dbReference type="GO" id="GO:0016926">
    <property type="term" value="P:protein desumoylation"/>
    <property type="evidence" value="ECO:0007669"/>
    <property type="project" value="TreeGrafter"/>
</dbReference>
<evidence type="ECO:0000313" key="7">
    <source>
        <dbReference type="EMBL" id="KAK1749632.1"/>
    </source>
</evidence>
<evidence type="ECO:0000259" key="6">
    <source>
        <dbReference type="PROSITE" id="PS50600"/>
    </source>
</evidence>
<dbReference type="PROSITE" id="PS50600">
    <property type="entry name" value="ULP_PROTEASE"/>
    <property type="match status" value="1"/>
</dbReference>
<dbReference type="PANTHER" id="PTHR12606">
    <property type="entry name" value="SENTRIN/SUMO-SPECIFIC PROTEASE"/>
    <property type="match status" value="1"/>
</dbReference>
<keyword evidence="8" id="KW-1185">Reference proteome</keyword>
<dbReference type="Pfam" id="PF02902">
    <property type="entry name" value="Peptidase_C48"/>
    <property type="match status" value="1"/>
</dbReference>
<sequence length="590" mass="65635">MSFSREDVERVRQQIDALVTRSDREFLELHQSLLSRHGLESTTQLIHALPDKQKNTYIDVLARAGAKRLDLHDRCVAPLTKACVRWKVLPDDICNAFGFQAREFFYTLSTMAMNHSFVETVEAIRDEAARRKDPSGERKDYIGVALDRAICNNDINRAKEVLDAKRLPEASRIALDASQRPAKRKARKQLPSKDLSKRGRPVPETLDASSRPPTDAGQLLIEEGDGYSSEGGAPDVISDADSTTVDIQDAETGRREESPDRFDDTALDRVNDSLAIASTTPDRHQFRLGSPEDPVESPSGATVITIEGVDAGPEPADAQHTANGQALQVPDVLRNFLGPIPHYRKPSDLLAPGQWVDDTVIDFDLAFLTLANPAITHISPLTVDAGDVFRQRARITQAGDALKVALLPLLVRDNHWVLAVVDVAAKCVNVYDSLSDTASESNKAAFERLELLLDRLDLGEWKQFRRQEGLSPQQDNFDDCGVFCLAVASYLVTSDAVPRTLDPFAWRNCIRMVLAPPTSDTAPISIALHPPLRFELPSLSRESKPSDRYKEALDGLKSQMRKVYAAWEDSSREIVRRVKDMIITFEKLQK</sequence>
<organism evidence="7 8">
    <name type="scientific">Echria macrotheca</name>
    <dbReference type="NCBI Taxonomy" id="438768"/>
    <lineage>
        <taxon>Eukaryota</taxon>
        <taxon>Fungi</taxon>
        <taxon>Dikarya</taxon>
        <taxon>Ascomycota</taxon>
        <taxon>Pezizomycotina</taxon>
        <taxon>Sordariomycetes</taxon>
        <taxon>Sordariomycetidae</taxon>
        <taxon>Sordariales</taxon>
        <taxon>Schizotheciaceae</taxon>
        <taxon>Echria</taxon>
    </lineage>
</organism>
<evidence type="ECO:0000256" key="4">
    <source>
        <dbReference type="ARBA" id="ARBA00022807"/>
    </source>
</evidence>
<evidence type="ECO:0000256" key="2">
    <source>
        <dbReference type="ARBA" id="ARBA00022670"/>
    </source>
</evidence>
<feature type="region of interest" description="Disordered" evidence="5">
    <location>
        <begin position="173"/>
        <end position="264"/>
    </location>
</feature>
<feature type="domain" description="Ubiquitin-like protease family profile" evidence="6">
    <location>
        <begin position="340"/>
        <end position="491"/>
    </location>
</feature>
<feature type="compositionally biased region" description="Basic and acidic residues" evidence="5">
    <location>
        <begin position="251"/>
        <end position="264"/>
    </location>
</feature>
<keyword evidence="4" id="KW-0788">Thiol protease</keyword>
<dbReference type="InterPro" id="IPR003653">
    <property type="entry name" value="Peptidase_C48_C"/>
</dbReference>
<evidence type="ECO:0000256" key="3">
    <source>
        <dbReference type="ARBA" id="ARBA00022801"/>
    </source>
</evidence>
<keyword evidence="2" id="KW-0645">Protease</keyword>
<dbReference type="Gene3D" id="3.40.395.10">
    <property type="entry name" value="Adenoviral Proteinase, Chain A"/>
    <property type="match status" value="1"/>
</dbReference>
<name>A0AAJ0B3Q6_9PEZI</name>
<dbReference type="GO" id="GO:0005634">
    <property type="term" value="C:nucleus"/>
    <property type="evidence" value="ECO:0007669"/>
    <property type="project" value="TreeGrafter"/>
</dbReference>